<dbReference type="PROSITE" id="PS50089">
    <property type="entry name" value="ZF_RING_2"/>
    <property type="match status" value="1"/>
</dbReference>
<organism evidence="8 9">
    <name type="scientific">Caerostris extrusa</name>
    <name type="common">Bark spider</name>
    <name type="synonym">Caerostris bankana</name>
    <dbReference type="NCBI Taxonomy" id="172846"/>
    <lineage>
        <taxon>Eukaryota</taxon>
        <taxon>Metazoa</taxon>
        <taxon>Ecdysozoa</taxon>
        <taxon>Arthropoda</taxon>
        <taxon>Chelicerata</taxon>
        <taxon>Arachnida</taxon>
        <taxon>Araneae</taxon>
        <taxon>Araneomorphae</taxon>
        <taxon>Entelegynae</taxon>
        <taxon>Araneoidea</taxon>
        <taxon>Araneidae</taxon>
        <taxon>Caerostris</taxon>
    </lineage>
</organism>
<dbReference type="GO" id="GO:0000122">
    <property type="term" value="P:negative regulation of transcription by RNA polymerase II"/>
    <property type="evidence" value="ECO:0007669"/>
    <property type="project" value="TreeGrafter"/>
</dbReference>
<dbReference type="AlphaFoldDB" id="A0AAV4PJE8"/>
<dbReference type="GO" id="GO:1990841">
    <property type="term" value="F:promoter-specific chromatin binding"/>
    <property type="evidence" value="ECO:0007669"/>
    <property type="project" value="TreeGrafter"/>
</dbReference>
<protein>
    <submittedName>
        <fullName evidence="8">Polycomb complex protein BMI-1</fullName>
    </submittedName>
</protein>
<dbReference type="FunFam" id="3.30.40.10:FF:000122">
    <property type="entry name" value="polycomb group RING finger protein 1"/>
    <property type="match status" value="1"/>
</dbReference>
<keyword evidence="5" id="KW-0539">Nucleus</keyword>
<dbReference type="PANTHER" id="PTHR10825:SF72">
    <property type="entry name" value="UBIQUITIN-LIKE DOMAIN-CONTAINING PROTEIN"/>
    <property type="match status" value="1"/>
</dbReference>
<proteinExistence type="predicted"/>
<gene>
    <name evidence="8" type="primary">BMI1</name>
    <name evidence="8" type="ORF">CEXT_595121</name>
</gene>
<comment type="caution">
    <text evidence="8">The sequence shown here is derived from an EMBL/GenBank/DDBJ whole genome shotgun (WGS) entry which is preliminary data.</text>
</comment>
<dbReference type="Gene3D" id="3.30.40.10">
    <property type="entry name" value="Zinc/RING finger domain, C3HC4 (zinc finger)"/>
    <property type="match status" value="1"/>
</dbReference>
<accession>A0AAV4PJE8</accession>
<reference evidence="8 9" key="1">
    <citation type="submission" date="2021-06" db="EMBL/GenBank/DDBJ databases">
        <title>Caerostris extrusa draft genome.</title>
        <authorList>
            <person name="Kono N."/>
            <person name="Arakawa K."/>
        </authorList>
    </citation>
    <scope>NUCLEOTIDE SEQUENCE [LARGE SCALE GENOMIC DNA]</scope>
</reference>
<name>A0AAV4PJE8_CAEEX</name>
<dbReference type="Pfam" id="PF13923">
    <property type="entry name" value="zf-C3HC4_2"/>
    <property type="match status" value="1"/>
</dbReference>
<dbReference type="GO" id="GO:0035102">
    <property type="term" value="C:PRC1 complex"/>
    <property type="evidence" value="ECO:0007669"/>
    <property type="project" value="TreeGrafter"/>
</dbReference>
<dbReference type="InterPro" id="IPR013083">
    <property type="entry name" value="Znf_RING/FYVE/PHD"/>
</dbReference>
<keyword evidence="2" id="KW-0479">Metal-binding</keyword>
<sequence length="214" mass="24468">MTQNESTEGQMKHFIPNMKVRFTGAFNSSSGIPYMSRFPSLAQIIVINAETPVKTKIEFGKSEVKGIINILCSNIGPDHLCREPTMHRTTRLKVKDINQLFTCVLCDGYIIDATTIVECLHSFCRTCIVRYLENSKYCPLCEVQVHKTKPLQSLKADRPLQDVIYKLVPGLYRNEMQRRQDFYAARPEEAAVLSSEERGEGMVERMLFRPPMKA</sequence>
<dbReference type="PROSITE" id="PS00518">
    <property type="entry name" value="ZF_RING_1"/>
    <property type="match status" value="1"/>
</dbReference>
<dbReference type="Proteomes" id="UP001054945">
    <property type="component" value="Unassembled WGS sequence"/>
</dbReference>
<dbReference type="InterPro" id="IPR001841">
    <property type="entry name" value="Znf_RING"/>
</dbReference>
<dbReference type="InterPro" id="IPR017907">
    <property type="entry name" value="Znf_RING_CS"/>
</dbReference>
<dbReference type="EMBL" id="BPLR01004652">
    <property type="protein sequence ID" value="GIX96458.1"/>
    <property type="molecule type" value="Genomic_DNA"/>
</dbReference>
<feature type="domain" description="RING-type" evidence="7">
    <location>
        <begin position="103"/>
        <end position="142"/>
    </location>
</feature>
<keyword evidence="4" id="KW-0862">Zinc</keyword>
<evidence type="ECO:0000256" key="1">
    <source>
        <dbReference type="ARBA" id="ARBA00004123"/>
    </source>
</evidence>
<evidence type="ECO:0000256" key="2">
    <source>
        <dbReference type="ARBA" id="ARBA00022723"/>
    </source>
</evidence>
<dbReference type="SUPFAM" id="SSF57850">
    <property type="entry name" value="RING/U-box"/>
    <property type="match status" value="1"/>
</dbReference>
<evidence type="ECO:0000256" key="6">
    <source>
        <dbReference type="PROSITE-ProRule" id="PRU00175"/>
    </source>
</evidence>
<evidence type="ECO:0000259" key="7">
    <source>
        <dbReference type="PROSITE" id="PS50089"/>
    </source>
</evidence>
<evidence type="ECO:0000313" key="8">
    <source>
        <dbReference type="EMBL" id="GIX96458.1"/>
    </source>
</evidence>
<evidence type="ECO:0000256" key="5">
    <source>
        <dbReference type="ARBA" id="ARBA00023242"/>
    </source>
</evidence>
<evidence type="ECO:0000256" key="4">
    <source>
        <dbReference type="ARBA" id="ARBA00022833"/>
    </source>
</evidence>
<dbReference type="SMART" id="SM00184">
    <property type="entry name" value="RING"/>
    <property type="match status" value="1"/>
</dbReference>
<dbReference type="PANTHER" id="PTHR10825">
    <property type="entry name" value="RING FINGER DOMAIN-CONTAINING, POLYCOMB GROUP COMPONENT"/>
    <property type="match status" value="1"/>
</dbReference>
<evidence type="ECO:0000313" key="9">
    <source>
        <dbReference type="Proteomes" id="UP001054945"/>
    </source>
</evidence>
<comment type="subcellular location">
    <subcellularLocation>
        <location evidence="1">Nucleus</location>
    </subcellularLocation>
</comment>
<evidence type="ECO:0000256" key="3">
    <source>
        <dbReference type="ARBA" id="ARBA00022771"/>
    </source>
</evidence>
<keyword evidence="9" id="KW-1185">Reference proteome</keyword>
<dbReference type="GO" id="GO:0008270">
    <property type="term" value="F:zinc ion binding"/>
    <property type="evidence" value="ECO:0007669"/>
    <property type="project" value="UniProtKB-KW"/>
</dbReference>
<keyword evidence="3 6" id="KW-0863">Zinc-finger</keyword>